<reference evidence="11 12" key="1">
    <citation type="submission" date="2021-03" db="EMBL/GenBank/DDBJ databases">
        <title>Genomic Encyclopedia of Type Strains, Phase IV (KMG-IV): sequencing the most valuable type-strain genomes for metagenomic binning, comparative biology and taxonomic classification.</title>
        <authorList>
            <person name="Goeker M."/>
        </authorList>
    </citation>
    <scope>NUCLEOTIDE SEQUENCE [LARGE SCALE GENOMIC DNA]</scope>
    <source>
        <strain evidence="11 12">DSM 27138</strain>
    </source>
</reference>
<dbReference type="SUPFAM" id="SSF55785">
    <property type="entry name" value="PYP-like sensor domain (PAS domain)"/>
    <property type="match status" value="1"/>
</dbReference>
<evidence type="ECO:0000313" key="12">
    <source>
        <dbReference type="Proteomes" id="UP001519289"/>
    </source>
</evidence>
<keyword evidence="4" id="KW-0597">Phosphoprotein</keyword>
<proteinExistence type="predicted"/>
<dbReference type="InterPro" id="IPR036890">
    <property type="entry name" value="HATPase_C_sf"/>
</dbReference>
<dbReference type="EMBL" id="JAGGLG010000010">
    <property type="protein sequence ID" value="MBP2018101.1"/>
    <property type="molecule type" value="Genomic_DNA"/>
</dbReference>
<keyword evidence="8" id="KW-0812">Transmembrane</keyword>
<dbReference type="EC" id="2.7.13.3" evidence="3"/>
<evidence type="ECO:0000259" key="10">
    <source>
        <dbReference type="PROSITE" id="PS50885"/>
    </source>
</evidence>
<evidence type="ECO:0000256" key="2">
    <source>
        <dbReference type="ARBA" id="ARBA00004370"/>
    </source>
</evidence>
<dbReference type="InterPro" id="IPR003594">
    <property type="entry name" value="HATPase_dom"/>
</dbReference>
<dbReference type="InterPro" id="IPR004358">
    <property type="entry name" value="Sig_transdc_His_kin-like_C"/>
</dbReference>
<dbReference type="InterPro" id="IPR035965">
    <property type="entry name" value="PAS-like_dom_sf"/>
</dbReference>
<name>A0ABS4JRD6_9FIRM</name>
<organism evidence="11 12">
    <name type="scientific">Symbiobacterium terraclitae</name>
    <dbReference type="NCBI Taxonomy" id="557451"/>
    <lineage>
        <taxon>Bacteria</taxon>
        <taxon>Bacillati</taxon>
        <taxon>Bacillota</taxon>
        <taxon>Clostridia</taxon>
        <taxon>Eubacteriales</taxon>
        <taxon>Symbiobacteriaceae</taxon>
        <taxon>Symbiobacterium</taxon>
    </lineage>
</organism>
<feature type="transmembrane region" description="Helical" evidence="8">
    <location>
        <begin position="12"/>
        <end position="32"/>
    </location>
</feature>
<dbReference type="GO" id="GO:0016301">
    <property type="term" value="F:kinase activity"/>
    <property type="evidence" value="ECO:0007669"/>
    <property type="project" value="UniProtKB-KW"/>
</dbReference>
<comment type="catalytic activity">
    <reaction evidence="1">
        <text>ATP + protein L-histidine = ADP + protein N-phospho-L-histidine.</text>
        <dbReference type="EC" id="2.7.13.3"/>
    </reaction>
</comment>
<keyword evidence="7" id="KW-0902">Two-component regulatory system</keyword>
<evidence type="ECO:0000256" key="3">
    <source>
        <dbReference type="ARBA" id="ARBA00012438"/>
    </source>
</evidence>
<comment type="caution">
    <text evidence="11">The sequence shown here is derived from an EMBL/GenBank/DDBJ whole genome shotgun (WGS) entry which is preliminary data.</text>
</comment>
<gene>
    <name evidence="11" type="ORF">J2Z79_001500</name>
</gene>
<dbReference type="InterPro" id="IPR005467">
    <property type="entry name" value="His_kinase_dom"/>
</dbReference>
<dbReference type="SMART" id="SM00387">
    <property type="entry name" value="HATPase_c"/>
    <property type="match status" value="1"/>
</dbReference>
<keyword evidence="6 11" id="KW-0418">Kinase</keyword>
<dbReference type="PANTHER" id="PTHR43065:SF42">
    <property type="entry name" value="TWO-COMPONENT SENSOR PPRA"/>
    <property type="match status" value="1"/>
</dbReference>
<dbReference type="RefSeq" id="WP_209466240.1">
    <property type="nucleotide sequence ID" value="NZ_JAGGLG010000010.1"/>
</dbReference>
<keyword evidence="12" id="KW-1185">Reference proteome</keyword>
<comment type="subcellular location">
    <subcellularLocation>
        <location evidence="2">Membrane</location>
    </subcellularLocation>
</comment>
<evidence type="ECO:0000256" key="4">
    <source>
        <dbReference type="ARBA" id="ARBA00022553"/>
    </source>
</evidence>
<dbReference type="PROSITE" id="PS50885">
    <property type="entry name" value="HAMP"/>
    <property type="match status" value="1"/>
</dbReference>
<evidence type="ECO:0000256" key="5">
    <source>
        <dbReference type="ARBA" id="ARBA00022679"/>
    </source>
</evidence>
<dbReference type="InterPro" id="IPR036097">
    <property type="entry name" value="HisK_dim/P_sf"/>
</dbReference>
<dbReference type="Pfam" id="PF00512">
    <property type="entry name" value="HisKA"/>
    <property type="match status" value="1"/>
</dbReference>
<dbReference type="CDD" id="cd00082">
    <property type="entry name" value="HisKA"/>
    <property type="match status" value="1"/>
</dbReference>
<dbReference type="PRINTS" id="PR00344">
    <property type="entry name" value="BCTRLSENSOR"/>
</dbReference>
<dbReference type="CDD" id="cd06225">
    <property type="entry name" value="HAMP"/>
    <property type="match status" value="1"/>
</dbReference>
<dbReference type="Gene3D" id="1.10.8.500">
    <property type="entry name" value="HAMP domain in histidine kinase"/>
    <property type="match status" value="1"/>
</dbReference>
<dbReference type="InterPro" id="IPR003660">
    <property type="entry name" value="HAMP_dom"/>
</dbReference>
<evidence type="ECO:0000256" key="6">
    <source>
        <dbReference type="ARBA" id="ARBA00022777"/>
    </source>
</evidence>
<keyword evidence="5" id="KW-0808">Transferase</keyword>
<dbReference type="SMART" id="SM00388">
    <property type="entry name" value="HisKA"/>
    <property type="match status" value="1"/>
</dbReference>
<dbReference type="Pfam" id="PF00672">
    <property type="entry name" value="HAMP"/>
    <property type="match status" value="1"/>
</dbReference>
<protein>
    <recommendedName>
        <fullName evidence="3">histidine kinase</fullName>
        <ecNumber evidence="3">2.7.13.3</ecNumber>
    </recommendedName>
</protein>
<dbReference type="Gene3D" id="3.30.565.10">
    <property type="entry name" value="Histidine kinase-like ATPase, C-terminal domain"/>
    <property type="match status" value="1"/>
</dbReference>
<evidence type="ECO:0000256" key="7">
    <source>
        <dbReference type="ARBA" id="ARBA00023012"/>
    </source>
</evidence>
<dbReference type="Proteomes" id="UP001519289">
    <property type="component" value="Unassembled WGS sequence"/>
</dbReference>
<dbReference type="SMART" id="SM00304">
    <property type="entry name" value="HAMP"/>
    <property type="match status" value="1"/>
</dbReference>
<dbReference type="SUPFAM" id="SSF47384">
    <property type="entry name" value="Homodimeric domain of signal transducing histidine kinase"/>
    <property type="match status" value="1"/>
</dbReference>
<accession>A0ABS4JRD6</accession>
<dbReference type="CDD" id="cd18773">
    <property type="entry name" value="PDC1_HK_sensor"/>
    <property type="match status" value="1"/>
</dbReference>
<sequence>MRPWFGHLRLKVLAFGIAMSVLPVALYGWYGLAAARASQVEIVQAQNQAAAHTVAEELARFVGSVTARLELLARLEGGRLLEAPAAEQERVLYTLLRDTPYLEEVSLVGADGVEVARASRREVVAGQPPAAHGHEPYWAALRRGEATVGPVTFDLQGRPLFTVGVPLPARAGALVARPTLRGLVDNLAAVQADGRVTTHVLDGDGRLIGDSDYSLVLAGFRWDRQVPVDTPYRSLTGDEAFGYLVEVPGLDWRVLAETTVDQAMAPVRRLAWEFAGGALLLVSVVVGLSIVFGLQLTVPLERLEAGAVRVGAGDLTVRIPPGGRDEIGRLVDAFNQMTEKLRIQDANLRAERDRLDTAVSAMGAGLALIDARGRILWANRHLLEWFPAAVVGGPCRGVLGRNCDGDAGCAPDGEYRVRVGGHDRVFRYRTYRIAGAGPDDPARLEVVEDVTERRAMEQMVLQSEKLAAVGQLAAGVAHEINNPLAIISAYAEDLADRLRDEGAAALERDGELSAYLTQLQVQVQRCKGITANLLDFARRGPAEPEPVDVIGVARATAALVAPRARKAGVALSVEARDGLPAVRASRDQLQQVFLNLVSNALDAIEEGGGSQVSITAVAVPAAQATAGAAGAVLRVGVRDDGPGMSEAVAGRALEPFFTTKPPGRGTGLGLSTCYGIVTALGGRLWLESRPGLGTTVWFELPVWEGE</sequence>
<feature type="domain" description="HAMP" evidence="10">
    <location>
        <begin position="294"/>
        <end position="346"/>
    </location>
</feature>
<dbReference type="PANTHER" id="PTHR43065">
    <property type="entry name" value="SENSOR HISTIDINE KINASE"/>
    <property type="match status" value="1"/>
</dbReference>
<dbReference type="InterPro" id="IPR003661">
    <property type="entry name" value="HisK_dim/P_dom"/>
</dbReference>
<feature type="domain" description="Histidine kinase" evidence="9">
    <location>
        <begin position="475"/>
        <end position="704"/>
    </location>
</feature>
<feature type="transmembrane region" description="Helical" evidence="8">
    <location>
        <begin position="274"/>
        <end position="294"/>
    </location>
</feature>
<keyword evidence="8" id="KW-0472">Membrane</keyword>
<keyword evidence="8" id="KW-1133">Transmembrane helix</keyword>
<evidence type="ECO:0000256" key="1">
    <source>
        <dbReference type="ARBA" id="ARBA00000085"/>
    </source>
</evidence>
<dbReference type="SUPFAM" id="SSF158472">
    <property type="entry name" value="HAMP domain-like"/>
    <property type="match status" value="1"/>
</dbReference>
<dbReference type="Pfam" id="PF02518">
    <property type="entry name" value="HATPase_c"/>
    <property type="match status" value="1"/>
</dbReference>
<dbReference type="Gene3D" id="1.10.287.130">
    <property type="match status" value="1"/>
</dbReference>
<dbReference type="PROSITE" id="PS50109">
    <property type="entry name" value="HIS_KIN"/>
    <property type="match status" value="1"/>
</dbReference>
<evidence type="ECO:0000256" key="8">
    <source>
        <dbReference type="SAM" id="Phobius"/>
    </source>
</evidence>
<dbReference type="SUPFAM" id="SSF55874">
    <property type="entry name" value="ATPase domain of HSP90 chaperone/DNA topoisomerase II/histidine kinase"/>
    <property type="match status" value="1"/>
</dbReference>
<evidence type="ECO:0000313" key="11">
    <source>
        <dbReference type="EMBL" id="MBP2018101.1"/>
    </source>
</evidence>
<evidence type="ECO:0000259" key="9">
    <source>
        <dbReference type="PROSITE" id="PS50109"/>
    </source>
</evidence>
<dbReference type="Gene3D" id="3.30.450.20">
    <property type="entry name" value="PAS domain"/>
    <property type="match status" value="2"/>
</dbReference>